<dbReference type="Pfam" id="PF00128">
    <property type="entry name" value="Alpha-amylase"/>
    <property type="match status" value="1"/>
</dbReference>
<dbReference type="PANTHER" id="PTHR10357">
    <property type="entry name" value="ALPHA-AMYLASE FAMILY MEMBER"/>
    <property type="match status" value="1"/>
</dbReference>
<feature type="compositionally biased region" description="Basic and acidic residues" evidence="4">
    <location>
        <begin position="421"/>
        <end position="441"/>
    </location>
</feature>
<dbReference type="Gene3D" id="2.60.40.10">
    <property type="entry name" value="Immunoglobulins"/>
    <property type="match status" value="7"/>
</dbReference>
<sequence length="1460" mass="164929">MNLRKRFHHSEDFLKGVEHLRGKKIVVLSIIFLLLVQTVALIRVPVHAEERTVTLVGNLQDELGGSEEWNPADPKTVMTRHEDGTYRLTGALPAGTYEYKIAINGSWDENYGAGGEPNGPNYQLTLEREMTVTFIYNDTTHLVTVPIPLSKEQQPRIVGDIQPDIGAGSEWSPAESTAFLEDNDHDNIYTYTATVPKGKHEFKIVLGNSWEAPAYPSENFVLNVWKETEITFFYNHESKAVYTDYDPGVPDGQIQINELYHDTWDELYRSPFGAVKAGQKVKLRLQSKKGDLSRAQVMLRNLNTGKSMNVEMENTGWTELNGKQAEFWEATVQPAEKGVYGYKFIVRDGNAVKEYGEDAKQGHTGSAVDNQAALFQLTVYDPGYQTPDWMKEAVVYQIFPDRFSNGNKQNDTAKKFARGSEPVEHRKWDQLPDNPRLKESEGYDGDGIWSNDFFGGDITGIQQKLDYLQSLGVNTLYLNPIASAASNHKYDATDYKTLDPMFGSPEEFQAFVRELKKRNMRLILDGVFNHTGDDSVYFDRYGKYKTVGAYEYWSRIYDLVNRGINEAEAKKQVEKQLIAEGQEFSPYGFHNWFNIENKKENGVYKYQAWWGFDSLPEIKSVPGSSTGRDSELNNRKFANYIFYDDDSVAKTWLDRGASGWRLDVANEVDPDFWREFRKELKKDPKKEPLILGEIWDDASQYFLGDLFDSVMNYRFRNAILDYLKNGNAERAAEELRAVQEDYPPEAFYALMNLLGSHDTPRAAFILGNGTDSYERAEHDQKYNHQLGLQRLKLASIIQMGYPGAPTIYYGDEAGLTGSKDPDNRRTYPWGKENRDLIRHYQKIGNIRNEYKQLFAYGKLIPLYAKEDVLVYARHNGKQIAIVAVNRGNRTKTVQLDVKELVRNHVLLTDQLDKSYKATTADGKLSLTLLPMSGRMMVSGKGQNIRLPKAVSNLTAFEGDHSVTLKWNGNAKSYHIYQTTVSGALYRKVAVTNQTNITIHGLNNGRKYYFAVTAVDKEQNESLKTATREAVIPHVKLSPENTNIQNITQLEEATLDLSKQQVVSGEIFIAGATEKSQAEGLIAKLEVKEPETEEWISHPAVYTGQNNEFNRFSAQFLPVTPGTYEYRYAFSADLGRTWLRSESKSVTIGKAEDTSPPADGVTLKQPTRESGQVNLTWTVQNSKDPYMIAVIRNGKTIAQLFDTNQTTYKDTDVTNGTLYRYQVKIFDQYGNAVTSNTVSVTPDLVTVKVTFKVHVPDYTPQDVNITIPSSKNGWNTGAWEMTRAGAVTNDYEYTIEALEGEVITYKYVKNASWDQEGLADHTPNNPSDDDVSYYGYGAPGTDLQIVVNNQGDNRMIVQDNILRWIDQPVVITSHTDGQTVTSDTLTLKGTAIKEGVLTINGESVPIREDMSFSHTVPLKSGPNTFNIHIEPSEENKTAIFRNDAGAIAKNTKDLTFTIYKN</sequence>
<dbReference type="SUPFAM" id="SSF81296">
    <property type="entry name" value="E set domains"/>
    <property type="match status" value="1"/>
</dbReference>
<dbReference type="GO" id="GO:0005975">
    <property type="term" value="P:carbohydrate metabolic process"/>
    <property type="evidence" value="ECO:0007669"/>
    <property type="project" value="InterPro"/>
</dbReference>
<dbReference type="SUPFAM" id="SSF49265">
    <property type="entry name" value="Fibronectin type III"/>
    <property type="match status" value="2"/>
</dbReference>
<evidence type="ECO:0000256" key="5">
    <source>
        <dbReference type="SAM" id="Phobius"/>
    </source>
</evidence>
<dbReference type="PANTHER" id="PTHR10357:SF210">
    <property type="entry name" value="MALTODEXTRIN GLUCOSIDASE"/>
    <property type="match status" value="1"/>
</dbReference>
<dbReference type="InterPro" id="IPR036116">
    <property type="entry name" value="FN3_sf"/>
</dbReference>
<dbReference type="CDD" id="cd12962">
    <property type="entry name" value="X25_BaPul_like"/>
    <property type="match status" value="2"/>
</dbReference>
<keyword evidence="5" id="KW-0812">Transmembrane</keyword>
<dbReference type="OrthoDB" id="9805159at2"/>
<dbReference type="CDD" id="cd02857">
    <property type="entry name" value="E_set_CDase_PDE_N"/>
    <property type="match status" value="1"/>
</dbReference>
<evidence type="ECO:0000313" key="8">
    <source>
        <dbReference type="EMBL" id="SEN21086.1"/>
    </source>
</evidence>
<dbReference type="Pfam" id="PF22058">
    <property type="entry name" value="X25_BaPul_like"/>
    <property type="match status" value="2"/>
</dbReference>
<dbReference type="SUPFAM" id="SSF51011">
    <property type="entry name" value="Glycosyl hydrolase domain"/>
    <property type="match status" value="1"/>
</dbReference>
<dbReference type="Gene3D" id="3.90.400.10">
    <property type="entry name" value="Oligo-1,6-glucosidase, Domain 2"/>
    <property type="match status" value="1"/>
</dbReference>
<evidence type="ECO:0000313" key="9">
    <source>
        <dbReference type="Proteomes" id="UP000199695"/>
    </source>
</evidence>
<dbReference type="Proteomes" id="UP000199695">
    <property type="component" value="Unassembled WGS sequence"/>
</dbReference>
<dbReference type="InterPro" id="IPR004185">
    <property type="entry name" value="Glyco_hydro_13_lg-like_dom"/>
</dbReference>
<dbReference type="SUPFAM" id="SSF51445">
    <property type="entry name" value="(Trans)glycosidases"/>
    <property type="match status" value="1"/>
</dbReference>
<keyword evidence="2" id="KW-0106">Calcium</keyword>
<dbReference type="InterPro" id="IPR045857">
    <property type="entry name" value="O16G_dom_2"/>
</dbReference>
<dbReference type="PROSITE" id="PS51166">
    <property type="entry name" value="CBM20"/>
    <property type="match status" value="1"/>
</dbReference>
<dbReference type="InterPro" id="IPR054174">
    <property type="entry name" value="Alpha-amylase-like_C"/>
</dbReference>
<dbReference type="InterPro" id="IPR002044">
    <property type="entry name" value="CBM20"/>
</dbReference>
<gene>
    <name evidence="8" type="ORF">SAMN05444955_10788</name>
</gene>
<dbReference type="InterPro" id="IPR017853">
    <property type="entry name" value="GH"/>
</dbReference>
<dbReference type="InterPro" id="IPR013783">
    <property type="entry name" value="Ig-like_fold"/>
</dbReference>
<dbReference type="GO" id="GO:2001070">
    <property type="term" value="F:starch binding"/>
    <property type="evidence" value="ECO:0007669"/>
    <property type="project" value="InterPro"/>
</dbReference>
<keyword evidence="9" id="KW-1185">Reference proteome</keyword>
<keyword evidence="1" id="KW-0378">Hydrolase</keyword>
<dbReference type="Pfam" id="PF22026">
    <property type="entry name" value="Alpha-amylase_C_2"/>
    <property type="match status" value="1"/>
</dbReference>
<dbReference type="InterPro" id="IPR013780">
    <property type="entry name" value="Glyco_hydro_b"/>
</dbReference>
<dbReference type="InterPro" id="IPR006047">
    <property type="entry name" value="GH13_cat_dom"/>
</dbReference>
<dbReference type="Gene3D" id="2.60.40.1180">
    <property type="entry name" value="Golgi alpha-mannosidase II"/>
    <property type="match status" value="1"/>
</dbReference>
<keyword evidence="5" id="KW-0472">Membrane</keyword>
<organism evidence="8 9">
    <name type="scientific">Lihuaxuella thermophila</name>
    <dbReference type="NCBI Taxonomy" id="1173111"/>
    <lineage>
        <taxon>Bacteria</taxon>
        <taxon>Bacillati</taxon>
        <taxon>Bacillota</taxon>
        <taxon>Bacilli</taxon>
        <taxon>Bacillales</taxon>
        <taxon>Thermoactinomycetaceae</taxon>
        <taxon>Lihuaxuella</taxon>
    </lineage>
</organism>
<dbReference type="InterPro" id="IPR003961">
    <property type="entry name" value="FN3_dom"/>
</dbReference>
<dbReference type="GO" id="GO:0004553">
    <property type="term" value="F:hydrolase activity, hydrolyzing O-glycosyl compounds"/>
    <property type="evidence" value="ECO:0007669"/>
    <property type="project" value="InterPro"/>
</dbReference>
<evidence type="ECO:0000256" key="3">
    <source>
        <dbReference type="ARBA" id="ARBA00023295"/>
    </source>
</evidence>
<feature type="domain" description="CBM20" evidence="7">
    <location>
        <begin position="1240"/>
        <end position="1337"/>
    </location>
</feature>
<name>A0A1H8ENW8_9BACL</name>
<dbReference type="CDD" id="cd00063">
    <property type="entry name" value="FN3"/>
    <property type="match status" value="1"/>
</dbReference>
<evidence type="ECO:0000256" key="2">
    <source>
        <dbReference type="ARBA" id="ARBA00022837"/>
    </source>
</evidence>
<evidence type="ECO:0000256" key="1">
    <source>
        <dbReference type="ARBA" id="ARBA00022801"/>
    </source>
</evidence>
<accession>A0A1H8ENW8</accession>
<dbReference type="Pfam" id="PF02903">
    <property type="entry name" value="Alpha-amylase_N"/>
    <property type="match status" value="1"/>
</dbReference>
<protein>
    <submittedName>
        <fullName evidence="8">Glycosidase</fullName>
    </submittedName>
</protein>
<proteinExistence type="predicted"/>
<feature type="domain" description="Fibronectin type-III" evidence="6">
    <location>
        <begin position="946"/>
        <end position="1034"/>
    </location>
</feature>
<keyword evidence="5" id="KW-1133">Transmembrane helix</keyword>
<dbReference type="InterPro" id="IPR054409">
    <property type="entry name" value="X25_BaPul-like"/>
</dbReference>
<feature type="region of interest" description="Disordered" evidence="4">
    <location>
        <begin position="409"/>
        <end position="442"/>
    </location>
</feature>
<feature type="transmembrane region" description="Helical" evidence="5">
    <location>
        <begin position="25"/>
        <end position="46"/>
    </location>
</feature>
<evidence type="ECO:0000259" key="6">
    <source>
        <dbReference type="PROSITE" id="PS50853"/>
    </source>
</evidence>
<keyword evidence="3 8" id="KW-0326">Glycosidase</keyword>
<dbReference type="PROSITE" id="PS50853">
    <property type="entry name" value="FN3"/>
    <property type="match status" value="1"/>
</dbReference>
<dbReference type="InterPro" id="IPR014756">
    <property type="entry name" value="Ig_E-set"/>
</dbReference>
<evidence type="ECO:0000256" key="4">
    <source>
        <dbReference type="SAM" id="MobiDB-lite"/>
    </source>
</evidence>
<dbReference type="STRING" id="1173111.SAMN05444955_10788"/>
<dbReference type="Gene3D" id="3.20.20.80">
    <property type="entry name" value="Glycosidases"/>
    <property type="match status" value="1"/>
</dbReference>
<evidence type="ECO:0000259" key="7">
    <source>
        <dbReference type="PROSITE" id="PS51166"/>
    </source>
</evidence>
<dbReference type="CDD" id="cd11338">
    <property type="entry name" value="AmyAc_CMD"/>
    <property type="match status" value="1"/>
</dbReference>
<dbReference type="SMART" id="SM00642">
    <property type="entry name" value="Aamy"/>
    <property type="match status" value="1"/>
</dbReference>
<dbReference type="SMART" id="SM00060">
    <property type="entry name" value="FN3"/>
    <property type="match status" value="2"/>
</dbReference>
<reference evidence="8 9" key="1">
    <citation type="submission" date="2016-10" db="EMBL/GenBank/DDBJ databases">
        <authorList>
            <person name="de Groot N.N."/>
        </authorList>
    </citation>
    <scope>NUCLEOTIDE SEQUENCE [LARGE SCALE GENOMIC DNA]</scope>
    <source>
        <strain evidence="8 9">DSM 46701</strain>
    </source>
</reference>
<dbReference type="EMBL" id="FOCQ01000007">
    <property type="protein sequence ID" value="SEN21086.1"/>
    <property type="molecule type" value="Genomic_DNA"/>
</dbReference>